<dbReference type="RefSeq" id="WP_267151855.1">
    <property type="nucleotide sequence ID" value="NZ_JAPMLT010000005.1"/>
</dbReference>
<organism evidence="2 3">
    <name type="scientific">Tumebacillus lacus</name>
    <dbReference type="NCBI Taxonomy" id="2995335"/>
    <lineage>
        <taxon>Bacteria</taxon>
        <taxon>Bacillati</taxon>
        <taxon>Bacillota</taxon>
        <taxon>Bacilli</taxon>
        <taxon>Bacillales</taxon>
        <taxon>Alicyclobacillaceae</taxon>
        <taxon>Tumebacillus</taxon>
    </lineage>
</organism>
<comment type="caution">
    <text evidence="2">The sequence shown here is derived from an EMBL/GenBank/DDBJ whole genome shotgun (WGS) entry which is preliminary data.</text>
</comment>
<evidence type="ECO:0000256" key="1">
    <source>
        <dbReference type="SAM" id="SignalP"/>
    </source>
</evidence>
<keyword evidence="1" id="KW-0732">Signal</keyword>
<proteinExistence type="predicted"/>
<evidence type="ECO:0000313" key="2">
    <source>
        <dbReference type="EMBL" id="MCX7570607.1"/>
    </source>
</evidence>
<dbReference type="EMBL" id="JAPMLT010000005">
    <property type="protein sequence ID" value="MCX7570607.1"/>
    <property type="molecule type" value="Genomic_DNA"/>
</dbReference>
<evidence type="ECO:0008006" key="4">
    <source>
        <dbReference type="Google" id="ProtNLM"/>
    </source>
</evidence>
<feature type="chain" id="PRO_5047294424" description="Lipoprotein" evidence="1">
    <location>
        <begin position="23"/>
        <end position="221"/>
    </location>
</feature>
<gene>
    <name evidence="2" type="ORF">OS242_11590</name>
</gene>
<evidence type="ECO:0000313" key="3">
    <source>
        <dbReference type="Proteomes" id="UP001208017"/>
    </source>
</evidence>
<accession>A0ABT3X451</accession>
<keyword evidence="3" id="KW-1185">Reference proteome</keyword>
<reference evidence="2 3" key="1">
    <citation type="submission" date="2022-11" db="EMBL/GenBank/DDBJ databases">
        <title>Study of microbial diversity in lake waters.</title>
        <authorList>
            <person name="Zhang J."/>
        </authorList>
    </citation>
    <scope>NUCLEOTIDE SEQUENCE [LARGE SCALE GENOMIC DNA]</scope>
    <source>
        <strain evidence="2 3">DT12</strain>
    </source>
</reference>
<feature type="signal peptide" evidence="1">
    <location>
        <begin position="1"/>
        <end position="22"/>
    </location>
</feature>
<dbReference type="PROSITE" id="PS51257">
    <property type="entry name" value="PROKAR_LIPOPROTEIN"/>
    <property type="match status" value="1"/>
</dbReference>
<dbReference type="Proteomes" id="UP001208017">
    <property type="component" value="Unassembled WGS sequence"/>
</dbReference>
<name>A0ABT3X451_9BACL</name>
<protein>
    <recommendedName>
        <fullName evidence="4">Lipoprotein</fullName>
    </recommendedName>
</protein>
<sequence length="221" mass="23793">MLNRLKLSSSLLVTALLAASFAGCTPQAQQQGQNGGNLKGPHITHEDMTSMPNRQSQGIAVRNDLATAVNKMDGFRNATVLMYNGNAYVGFTRIGPEKANGPDAAIQSGDTWNDMPYGTQSEPKSATGMTVQELAKEGLPDAAVQDGPYSTTIGNLSAEDKQKVADIVRKGVPGVKNVYVTGKIEQVQELSGYRAYIARGGDMRPHMNRFLTFISREVSKQ</sequence>